<feature type="compositionally biased region" description="Polar residues" evidence="1">
    <location>
        <begin position="132"/>
        <end position="152"/>
    </location>
</feature>
<sequence>MERRSGGSDLSPRDTIDFEISNVSSKLNEKKTLIKSVNLSVLPDKGARLIKKVEELETQLKNLKLEAESNTRTKNPKKKKNVFVDSSSTAGSSSKQTEQFSPASDEIVEKSTIVGNHKNIAKTDGSKDFIITSVNEKNEPSNSKSISNETDQSNSSSSKKDSKSSFIDKQNNNGKAHSDRNQILGFSKGKNESTSKSVSKDLLKQSLARCPAPDKPVFAHRFEAELASFDQLSKSAPKLDDSLKDLVNSPSFKGWRETKPISKIQLIEAKPLFELSASQKLQQDLFTSSYPRTLTSEETVKKLHHSLCVYPDDAVDLKEPKSLKTPFY</sequence>
<gene>
    <name evidence="2" type="primary">TTF2</name>
    <name evidence="2" type="ORF">CEXT_812701</name>
</gene>
<comment type="caution">
    <text evidence="2">The sequence shown here is derived from an EMBL/GenBank/DDBJ whole genome shotgun (WGS) entry which is preliminary data.</text>
</comment>
<dbReference type="Proteomes" id="UP001054945">
    <property type="component" value="Unassembled WGS sequence"/>
</dbReference>
<organism evidence="2 3">
    <name type="scientific">Caerostris extrusa</name>
    <name type="common">Bark spider</name>
    <name type="synonym">Caerostris bankana</name>
    <dbReference type="NCBI Taxonomy" id="172846"/>
    <lineage>
        <taxon>Eukaryota</taxon>
        <taxon>Metazoa</taxon>
        <taxon>Ecdysozoa</taxon>
        <taxon>Arthropoda</taxon>
        <taxon>Chelicerata</taxon>
        <taxon>Arachnida</taxon>
        <taxon>Araneae</taxon>
        <taxon>Araneomorphae</taxon>
        <taxon>Entelegynae</taxon>
        <taxon>Araneoidea</taxon>
        <taxon>Araneidae</taxon>
        <taxon>Caerostris</taxon>
    </lineage>
</organism>
<reference evidence="2 3" key="1">
    <citation type="submission" date="2021-06" db="EMBL/GenBank/DDBJ databases">
        <title>Caerostris extrusa draft genome.</title>
        <authorList>
            <person name="Kono N."/>
            <person name="Arakawa K."/>
        </authorList>
    </citation>
    <scope>NUCLEOTIDE SEQUENCE [LARGE SCALE GENOMIC DNA]</scope>
</reference>
<accession>A0AAV4NHW2</accession>
<dbReference type="EMBL" id="BPLR01020915">
    <property type="protein sequence ID" value="GIX83929.1"/>
    <property type="molecule type" value="Genomic_DNA"/>
</dbReference>
<evidence type="ECO:0000313" key="3">
    <source>
        <dbReference type="Proteomes" id="UP001054945"/>
    </source>
</evidence>
<evidence type="ECO:0000256" key="1">
    <source>
        <dbReference type="SAM" id="MobiDB-lite"/>
    </source>
</evidence>
<proteinExistence type="predicted"/>
<evidence type="ECO:0000313" key="2">
    <source>
        <dbReference type="EMBL" id="GIX83929.1"/>
    </source>
</evidence>
<dbReference type="AlphaFoldDB" id="A0AAV4NHW2"/>
<keyword evidence="3" id="KW-1185">Reference proteome</keyword>
<protein>
    <submittedName>
        <fullName evidence="2">Transcription termination factor 2</fullName>
    </submittedName>
</protein>
<feature type="compositionally biased region" description="Basic and acidic residues" evidence="1">
    <location>
        <begin position="189"/>
        <end position="198"/>
    </location>
</feature>
<name>A0AAV4NHW2_CAEEX</name>
<feature type="region of interest" description="Disordered" evidence="1">
    <location>
        <begin position="66"/>
        <end position="198"/>
    </location>
</feature>